<protein>
    <recommendedName>
        <fullName evidence="1">non-specific serine/threonine protein kinase</fullName>
        <ecNumber evidence="1">2.7.11.1</ecNumber>
    </recommendedName>
</protein>
<comment type="catalytic activity">
    <reaction evidence="8">
        <text>L-seryl-[protein] + ATP = O-phospho-L-seryl-[protein] + ADP + H(+)</text>
        <dbReference type="Rhea" id="RHEA:17989"/>
        <dbReference type="Rhea" id="RHEA-COMP:9863"/>
        <dbReference type="Rhea" id="RHEA-COMP:11604"/>
        <dbReference type="ChEBI" id="CHEBI:15378"/>
        <dbReference type="ChEBI" id="CHEBI:29999"/>
        <dbReference type="ChEBI" id="CHEBI:30616"/>
        <dbReference type="ChEBI" id="CHEBI:83421"/>
        <dbReference type="ChEBI" id="CHEBI:456216"/>
        <dbReference type="EC" id="2.7.11.1"/>
    </reaction>
</comment>
<keyword evidence="3" id="KW-0808">Transferase</keyword>
<dbReference type="CDD" id="cd00180">
    <property type="entry name" value="PKc"/>
    <property type="match status" value="1"/>
</dbReference>
<dbReference type="Proteomes" id="UP000683925">
    <property type="component" value="Unassembled WGS sequence"/>
</dbReference>
<evidence type="ECO:0000256" key="5">
    <source>
        <dbReference type="ARBA" id="ARBA00022777"/>
    </source>
</evidence>
<dbReference type="InterPro" id="IPR008271">
    <property type="entry name" value="Ser/Thr_kinase_AS"/>
</dbReference>
<dbReference type="InterPro" id="IPR000719">
    <property type="entry name" value="Prot_kinase_dom"/>
</dbReference>
<evidence type="ECO:0000313" key="12">
    <source>
        <dbReference type="Proteomes" id="UP000683925"/>
    </source>
</evidence>
<sequence>MLKRQYMTQCQMVTLIQPQANDLFDLICFFDIFYIKQMSYPNIQVFLEDFDKENELLGKGTYGAVYKMKTKRIINPELEREQDQVPFVSQYLAVKMMDAKTEKSFNTIQKEFLILKSLPKQHPNIIKLYKSYAWANQITKTYTLVLVMELADKNLMTEIKERIISQKYFPDDQLHHIFLQCIQTLNDIKIHSNIYHRDIKPENILIKSSGLQILLSDFGVSKKLMKEKLPTIAGTLVGTPLYLSPILWNAFESLKFQVANINKIVHNVEKSDVYSLGVTLLQTTLLLNSEIQKLNAGEQGQIRTNNLLKGVQNPRIQNILTRMLEHDEKQRASFQELLQLLSEPIPKQMVQNKKPIFSYVEPKIGIKEQFSLQAKINYQNNKNEPDQAFVNQKSDQKDEKIEQTNNSETAQESKLIQDPILYDNKEK</sequence>
<evidence type="ECO:0000256" key="6">
    <source>
        <dbReference type="ARBA" id="ARBA00022840"/>
    </source>
</evidence>
<feature type="compositionally biased region" description="Polar residues" evidence="9">
    <location>
        <begin position="403"/>
        <end position="414"/>
    </location>
</feature>
<organism evidence="11 12">
    <name type="scientific">Paramecium octaurelia</name>
    <dbReference type="NCBI Taxonomy" id="43137"/>
    <lineage>
        <taxon>Eukaryota</taxon>
        <taxon>Sar</taxon>
        <taxon>Alveolata</taxon>
        <taxon>Ciliophora</taxon>
        <taxon>Intramacronucleata</taxon>
        <taxon>Oligohymenophorea</taxon>
        <taxon>Peniculida</taxon>
        <taxon>Parameciidae</taxon>
        <taxon>Paramecium</taxon>
    </lineage>
</organism>
<dbReference type="FunFam" id="1.10.510.10:FF:001711">
    <property type="entry name" value="Uncharacterized protein"/>
    <property type="match status" value="1"/>
</dbReference>
<reference evidence="11" key="1">
    <citation type="submission" date="2021-01" db="EMBL/GenBank/DDBJ databases">
        <authorList>
            <consortium name="Genoscope - CEA"/>
            <person name="William W."/>
        </authorList>
    </citation>
    <scope>NUCLEOTIDE SEQUENCE</scope>
</reference>
<keyword evidence="5" id="KW-0418">Kinase</keyword>
<evidence type="ECO:0000256" key="9">
    <source>
        <dbReference type="SAM" id="MobiDB-lite"/>
    </source>
</evidence>
<dbReference type="PROSITE" id="PS00108">
    <property type="entry name" value="PROTEIN_KINASE_ST"/>
    <property type="match status" value="1"/>
</dbReference>
<dbReference type="PANTHER" id="PTHR43671">
    <property type="entry name" value="SERINE/THREONINE-PROTEIN KINASE NEK"/>
    <property type="match status" value="1"/>
</dbReference>
<dbReference type="PANTHER" id="PTHR43671:SF98">
    <property type="entry name" value="SERINE_THREONINE-PROTEIN KINASE NEK11"/>
    <property type="match status" value="1"/>
</dbReference>
<evidence type="ECO:0000256" key="1">
    <source>
        <dbReference type="ARBA" id="ARBA00012513"/>
    </source>
</evidence>
<dbReference type="GO" id="GO:0004674">
    <property type="term" value="F:protein serine/threonine kinase activity"/>
    <property type="evidence" value="ECO:0007669"/>
    <property type="project" value="UniProtKB-KW"/>
</dbReference>
<feature type="region of interest" description="Disordered" evidence="9">
    <location>
        <begin position="381"/>
        <end position="427"/>
    </location>
</feature>
<dbReference type="SMART" id="SM00220">
    <property type="entry name" value="S_TKc"/>
    <property type="match status" value="1"/>
</dbReference>
<comment type="catalytic activity">
    <reaction evidence="7">
        <text>L-threonyl-[protein] + ATP = O-phospho-L-threonyl-[protein] + ADP + H(+)</text>
        <dbReference type="Rhea" id="RHEA:46608"/>
        <dbReference type="Rhea" id="RHEA-COMP:11060"/>
        <dbReference type="Rhea" id="RHEA-COMP:11605"/>
        <dbReference type="ChEBI" id="CHEBI:15378"/>
        <dbReference type="ChEBI" id="CHEBI:30013"/>
        <dbReference type="ChEBI" id="CHEBI:30616"/>
        <dbReference type="ChEBI" id="CHEBI:61977"/>
        <dbReference type="ChEBI" id="CHEBI:456216"/>
        <dbReference type="EC" id="2.7.11.1"/>
    </reaction>
</comment>
<dbReference type="PROSITE" id="PS50011">
    <property type="entry name" value="PROTEIN_KINASE_DOM"/>
    <property type="match status" value="1"/>
</dbReference>
<dbReference type="EC" id="2.7.11.1" evidence="1"/>
<keyword evidence="4" id="KW-0547">Nucleotide-binding</keyword>
<gene>
    <name evidence="11" type="ORF">POCTA_138.1.T0460178</name>
</gene>
<accession>A0A8S1UL93</accession>
<comment type="caution">
    <text evidence="11">The sequence shown here is derived from an EMBL/GenBank/DDBJ whole genome shotgun (WGS) entry which is preliminary data.</text>
</comment>
<evidence type="ECO:0000256" key="7">
    <source>
        <dbReference type="ARBA" id="ARBA00047899"/>
    </source>
</evidence>
<evidence type="ECO:0000256" key="4">
    <source>
        <dbReference type="ARBA" id="ARBA00022741"/>
    </source>
</evidence>
<evidence type="ECO:0000256" key="8">
    <source>
        <dbReference type="ARBA" id="ARBA00048679"/>
    </source>
</evidence>
<dbReference type="EMBL" id="CAJJDP010000046">
    <property type="protein sequence ID" value="CAD8165225.1"/>
    <property type="molecule type" value="Genomic_DNA"/>
</dbReference>
<dbReference type="AlphaFoldDB" id="A0A8S1UL93"/>
<dbReference type="OrthoDB" id="301677at2759"/>
<dbReference type="OMA" id="IGIKEQF"/>
<keyword evidence="12" id="KW-1185">Reference proteome</keyword>
<keyword evidence="2" id="KW-0723">Serine/threonine-protein kinase</keyword>
<name>A0A8S1UL93_PAROT</name>
<dbReference type="Pfam" id="PF00069">
    <property type="entry name" value="Pkinase"/>
    <property type="match status" value="1"/>
</dbReference>
<feature type="domain" description="Protein kinase" evidence="10">
    <location>
        <begin position="51"/>
        <end position="346"/>
    </location>
</feature>
<dbReference type="GO" id="GO:0005524">
    <property type="term" value="F:ATP binding"/>
    <property type="evidence" value="ECO:0007669"/>
    <property type="project" value="UniProtKB-KW"/>
</dbReference>
<evidence type="ECO:0000256" key="3">
    <source>
        <dbReference type="ARBA" id="ARBA00022679"/>
    </source>
</evidence>
<evidence type="ECO:0000259" key="10">
    <source>
        <dbReference type="PROSITE" id="PS50011"/>
    </source>
</evidence>
<evidence type="ECO:0000256" key="2">
    <source>
        <dbReference type="ARBA" id="ARBA00022527"/>
    </source>
</evidence>
<proteinExistence type="predicted"/>
<keyword evidence="6" id="KW-0067">ATP-binding</keyword>
<evidence type="ECO:0000313" key="11">
    <source>
        <dbReference type="EMBL" id="CAD8165225.1"/>
    </source>
</evidence>
<dbReference type="InterPro" id="IPR050660">
    <property type="entry name" value="NEK_Ser/Thr_kinase"/>
</dbReference>